<dbReference type="Proteomes" id="UP000198284">
    <property type="component" value="Unassembled WGS sequence"/>
</dbReference>
<keyword evidence="1" id="KW-0732">Signal</keyword>
<keyword evidence="4" id="KW-1185">Reference proteome</keyword>
<dbReference type="InterPro" id="IPR002925">
    <property type="entry name" value="Dienelactn_hydro"/>
</dbReference>
<dbReference type="AlphaFoldDB" id="A0A239DHG8"/>
<proteinExistence type="predicted"/>
<dbReference type="InterPro" id="IPR029058">
    <property type="entry name" value="AB_hydrolase_fold"/>
</dbReference>
<reference evidence="3 4" key="1">
    <citation type="submission" date="2017-06" db="EMBL/GenBank/DDBJ databases">
        <authorList>
            <person name="Kim H.J."/>
            <person name="Triplett B.A."/>
        </authorList>
    </citation>
    <scope>NUCLEOTIDE SEQUENCE [LARGE SCALE GENOMIC DNA]</scope>
    <source>
        <strain evidence="3 4">U15</strain>
    </source>
</reference>
<feature type="chain" id="PRO_5012511912" evidence="1">
    <location>
        <begin position="22"/>
        <end position="291"/>
    </location>
</feature>
<keyword evidence="3" id="KW-0378">Hydrolase</keyword>
<dbReference type="Pfam" id="PF01738">
    <property type="entry name" value="DLH"/>
    <property type="match status" value="1"/>
</dbReference>
<dbReference type="RefSeq" id="WP_245844736.1">
    <property type="nucleotide sequence ID" value="NZ_FZOT01000002.1"/>
</dbReference>
<evidence type="ECO:0000256" key="1">
    <source>
        <dbReference type="SAM" id="SignalP"/>
    </source>
</evidence>
<accession>A0A239DHG8</accession>
<dbReference type="InterPro" id="IPR050261">
    <property type="entry name" value="FrsA_esterase"/>
</dbReference>
<evidence type="ECO:0000313" key="4">
    <source>
        <dbReference type="Proteomes" id="UP000198284"/>
    </source>
</evidence>
<evidence type="ECO:0000313" key="3">
    <source>
        <dbReference type="EMBL" id="SNS31288.1"/>
    </source>
</evidence>
<name>A0A239DHG8_9BURK</name>
<organism evidence="3 4">
    <name type="scientific">Noviherbaspirillum humi</name>
    <dbReference type="NCBI Taxonomy" id="1688639"/>
    <lineage>
        <taxon>Bacteria</taxon>
        <taxon>Pseudomonadati</taxon>
        <taxon>Pseudomonadota</taxon>
        <taxon>Betaproteobacteria</taxon>
        <taxon>Burkholderiales</taxon>
        <taxon>Oxalobacteraceae</taxon>
        <taxon>Noviherbaspirillum</taxon>
    </lineage>
</organism>
<evidence type="ECO:0000259" key="2">
    <source>
        <dbReference type="Pfam" id="PF01738"/>
    </source>
</evidence>
<dbReference type="PANTHER" id="PTHR22946">
    <property type="entry name" value="DIENELACTONE HYDROLASE DOMAIN-CONTAINING PROTEIN-RELATED"/>
    <property type="match status" value="1"/>
</dbReference>
<feature type="signal peptide" evidence="1">
    <location>
        <begin position="1"/>
        <end position="21"/>
    </location>
</feature>
<dbReference type="EMBL" id="FZOT01000002">
    <property type="protein sequence ID" value="SNS31288.1"/>
    <property type="molecule type" value="Genomic_DNA"/>
</dbReference>
<dbReference type="GO" id="GO:0016787">
    <property type="term" value="F:hydrolase activity"/>
    <property type="evidence" value="ECO:0007669"/>
    <property type="project" value="UniProtKB-KW"/>
</dbReference>
<sequence length="291" mass="31064">MRIFLLALTNAALLLMHDAQAKLVEEVIRVPVEAANLYGKATSQEIVVTLFRDDASTGPQPLAIINHGRAAEAKDRIALGRARYSAVSRWLASLGFVVALPTRIGYGESGGDDVEDSGSCNAKKYGPSYAAGIGQVVTVMEALRKRPDVEKERTLVIGQSFGGAMSIGIAALAVPGVQAAINFAGGGGGNPIDRPANPCGQHQMKQLFASYGATARLPTLWIYTENDKYWGPALPREWFDAFRAAGGNGEFVRFPAHGENGHGFFSAAPAEWRSTVLDFLRKNGYPTLGAD</sequence>
<dbReference type="Gene3D" id="3.40.50.1820">
    <property type="entry name" value="alpha/beta hydrolase"/>
    <property type="match status" value="1"/>
</dbReference>
<protein>
    <submittedName>
        <fullName evidence="3">Dienelactone hydrolase</fullName>
    </submittedName>
</protein>
<feature type="domain" description="Dienelactone hydrolase" evidence="2">
    <location>
        <begin position="85"/>
        <end position="269"/>
    </location>
</feature>
<dbReference type="SUPFAM" id="SSF53474">
    <property type="entry name" value="alpha/beta-Hydrolases"/>
    <property type="match status" value="1"/>
</dbReference>
<gene>
    <name evidence="3" type="ORF">SAMN06265795_102165</name>
</gene>